<reference evidence="12 13" key="1">
    <citation type="submission" date="2019-02" db="EMBL/GenBank/DDBJ databases">
        <title>Genome sequencing of the rare red list fungi Bondarzewia mesenterica.</title>
        <authorList>
            <person name="Buettner E."/>
            <person name="Kellner H."/>
        </authorList>
    </citation>
    <scope>NUCLEOTIDE SEQUENCE [LARGE SCALE GENOMIC DNA]</scope>
    <source>
        <strain evidence="12 13">DSM 108281</strain>
    </source>
</reference>
<name>A0A4S4LYU8_9AGAM</name>
<evidence type="ECO:0000313" key="12">
    <source>
        <dbReference type="EMBL" id="THH17772.1"/>
    </source>
</evidence>
<evidence type="ECO:0000256" key="7">
    <source>
        <dbReference type="PROSITE-ProRule" id="PRU00146"/>
    </source>
</evidence>
<feature type="compositionally biased region" description="Low complexity" evidence="9">
    <location>
        <begin position="218"/>
        <end position="244"/>
    </location>
</feature>
<dbReference type="AlphaFoldDB" id="A0A4S4LYU8"/>
<dbReference type="PANTHER" id="PTHR11477:SF11">
    <property type="entry name" value="TRANSCRIPTION FACTOR BYE1"/>
    <property type="match status" value="1"/>
</dbReference>
<dbReference type="GO" id="GO:0005634">
    <property type="term" value="C:nucleus"/>
    <property type="evidence" value="ECO:0007669"/>
    <property type="project" value="TreeGrafter"/>
</dbReference>
<keyword evidence="6" id="KW-0862">Zinc</keyword>
<dbReference type="SMART" id="SM00249">
    <property type="entry name" value="PHD"/>
    <property type="match status" value="1"/>
</dbReference>
<feature type="compositionally biased region" description="Basic and acidic residues" evidence="9">
    <location>
        <begin position="599"/>
        <end position="614"/>
    </location>
</feature>
<dbReference type="Gene3D" id="1.10.472.30">
    <property type="entry name" value="Transcription elongation factor S-II, central domain"/>
    <property type="match status" value="1"/>
</dbReference>
<dbReference type="GO" id="GO:0008270">
    <property type="term" value="F:zinc ion binding"/>
    <property type="evidence" value="ECO:0007669"/>
    <property type="project" value="UniProtKB-KW"/>
</dbReference>
<comment type="function">
    <text evidence="1">Negative regulator of transcription elongation.</text>
</comment>
<protein>
    <recommendedName>
        <fullName evidence="3">Transcription factor BYE1</fullName>
    </recommendedName>
</protein>
<dbReference type="Pfam" id="PF00628">
    <property type="entry name" value="PHD"/>
    <property type="match status" value="1"/>
</dbReference>
<feature type="compositionally biased region" description="Basic residues" evidence="9">
    <location>
        <begin position="34"/>
        <end position="52"/>
    </location>
</feature>
<dbReference type="SUPFAM" id="SSF46942">
    <property type="entry name" value="Elongation factor TFIIS domain 2"/>
    <property type="match status" value="1"/>
</dbReference>
<dbReference type="GO" id="GO:0031440">
    <property type="term" value="P:regulation of mRNA 3'-end processing"/>
    <property type="evidence" value="ECO:0007669"/>
    <property type="project" value="TreeGrafter"/>
</dbReference>
<dbReference type="InterPro" id="IPR013083">
    <property type="entry name" value="Znf_RING/FYVE/PHD"/>
</dbReference>
<dbReference type="GO" id="GO:0031564">
    <property type="term" value="P:transcription antitermination"/>
    <property type="evidence" value="ECO:0007669"/>
    <property type="project" value="TreeGrafter"/>
</dbReference>
<evidence type="ECO:0000259" key="10">
    <source>
        <dbReference type="PROSITE" id="PS50016"/>
    </source>
</evidence>
<feature type="domain" description="TFIIS central" evidence="11">
    <location>
        <begin position="274"/>
        <end position="410"/>
    </location>
</feature>
<evidence type="ECO:0000256" key="2">
    <source>
        <dbReference type="ARBA" id="ARBA00011050"/>
    </source>
</evidence>
<feature type="compositionally biased region" description="Basic residues" evidence="9">
    <location>
        <begin position="1023"/>
        <end position="1033"/>
    </location>
</feature>
<proteinExistence type="inferred from homology"/>
<evidence type="ECO:0000256" key="4">
    <source>
        <dbReference type="ARBA" id="ARBA00022723"/>
    </source>
</evidence>
<feature type="region of interest" description="Disordered" evidence="9">
    <location>
        <begin position="929"/>
        <end position="1075"/>
    </location>
</feature>
<feature type="compositionally biased region" description="Gly residues" evidence="9">
    <location>
        <begin position="570"/>
        <end position="580"/>
    </location>
</feature>
<feature type="region of interest" description="Disordered" evidence="9">
    <location>
        <begin position="133"/>
        <end position="274"/>
    </location>
</feature>
<feature type="region of interest" description="Disordered" evidence="9">
    <location>
        <begin position="456"/>
        <end position="489"/>
    </location>
</feature>
<dbReference type="PROSITE" id="PS51321">
    <property type="entry name" value="TFIIS_CENTRAL"/>
    <property type="match status" value="1"/>
</dbReference>
<feature type="region of interest" description="Disordered" evidence="9">
    <location>
        <begin position="838"/>
        <end position="868"/>
    </location>
</feature>
<dbReference type="InterPro" id="IPR001965">
    <property type="entry name" value="Znf_PHD"/>
</dbReference>
<evidence type="ECO:0000256" key="6">
    <source>
        <dbReference type="ARBA" id="ARBA00022833"/>
    </source>
</evidence>
<organism evidence="12 13">
    <name type="scientific">Bondarzewia mesenterica</name>
    <dbReference type="NCBI Taxonomy" id="1095465"/>
    <lineage>
        <taxon>Eukaryota</taxon>
        <taxon>Fungi</taxon>
        <taxon>Dikarya</taxon>
        <taxon>Basidiomycota</taxon>
        <taxon>Agaricomycotina</taxon>
        <taxon>Agaricomycetes</taxon>
        <taxon>Russulales</taxon>
        <taxon>Bondarzewiaceae</taxon>
        <taxon>Bondarzewia</taxon>
    </lineage>
</organism>
<accession>A0A4S4LYU8</accession>
<dbReference type="InterPro" id="IPR019786">
    <property type="entry name" value="Zinc_finger_PHD-type_CS"/>
</dbReference>
<comment type="similarity">
    <text evidence="2">Belongs to the BYE1 family.</text>
</comment>
<dbReference type="InterPro" id="IPR011011">
    <property type="entry name" value="Znf_FYVE_PHD"/>
</dbReference>
<feature type="region of interest" description="Disordered" evidence="9">
    <location>
        <begin position="565"/>
        <end position="614"/>
    </location>
</feature>
<sequence length="1075" mass="116280">MTTRAKTVTSTNVAAKEKEPDKEKVHNHNVSARAKGRTVAGKRVKARARTAGKAKDRVKGPYCLCKGPDDGTPMVQCGHCKDWYHFRCIDLNEEDAEEIKVYVCPPCTEKTGKHTVMEWEGPEALQVVVHGQKRENGAARAGPAKEEEEEEEERKRELLVPLEASESSDGSEGDEYVDEEKKARARSKGNGKRPMRRLSTSSEAGSEHSKHEGKKRASQSQSQARRASTASGAPVPRSSSPPSRVGKRRQSSVAAAAPSSKRPRSESTVSDDPTRKYCLGKLTECLVAIFVRPASDDEKIAEEEEGRAARARAYAAELEQCLYDTYVESDKQGRQSAGAKYKERFRMITFNLPQPDRAYLHRQIVEGTLTPQTLAGMSSTDLASEETQESIRAAEQAALAQSILQKSVHPRAKITHKGLQDIEDENADLERDIVRAREDDERERERAVRLRAVVGAAPSTSASYPPPSPAEWASRHPPPAPVAGDDGASPTILNPCILIHIDDEPTEGQALTPVAPQMDADHGTLASTSSAVPPTTGISPFAASMPDMPPRASFDLSALWNAPTKDAGEEGGSVGISVGEGEGEPIQRLPTPMPPTPPDVREPEGGGKDGDGDVRMDDGMVGADAEVEVGGGGDEDDDHDFDMFLGRDEDEKEGENETAPIPKSPQEIFEALPSVWSGTMNMPLDSSIPQETHIVARQIGGRPLEQTSALWKTLFPAEALRIEGRVPVDGSAQYLTHSRMNPFKELIAVAFMPTSEADADGFRSVGEFLISKDRHGLIFPWGNRGKDWGKELYVVPLPAAQAIPEFVELLDDLRLPKERIADCMVGIWVLNKGKLAPPPPAHLQSPHPQPHPPPTSVTPRNQNPLLAFPPLPLTPLPPVLPNIPPAAPAVPPPPVSVSQIPPSVLAAEVASLTPEQIQLMLQTLQNTVGFPAAPTPQPGPSPFSPTQQQQQFTPPIQNMPWPPAMPGFPSSGSPSNPLPIPNHLGHRSPSFSGSGPGPYPPFSDRPPSGESYGRGDYGERGSRGRGRGGRGRGRGYEDYRRSSDSGWSRRGRGRGVDSGSAERYARRGGDPSYWS</sequence>
<dbReference type="OrthoDB" id="436852at2759"/>
<feature type="compositionally biased region" description="Basic and acidic residues" evidence="9">
    <location>
        <begin position="15"/>
        <end position="26"/>
    </location>
</feature>
<keyword evidence="5 7" id="KW-0863">Zinc-finger</keyword>
<dbReference type="GO" id="GO:0001139">
    <property type="term" value="F:RNA polymerase II complex recruiting activity"/>
    <property type="evidence" value="ECO:0007669"/>
    <property type="project" value="TreeGrafter"/>
</dbReference>
<keyword evidence="4" id="KW-0479">Metal-binding</keyword>
<dbReference type="Pfam" id="PF07500">
    <property type="entry name" value="TFIIS_M"/>
    <property type="match status" value="1"/>
</dbReference>
<dbReference type="Proteomes" id="UP000310158">
    <property type="component" value="Unassembled WGS sequence"/>
</dbReference>
<dbReference type="SUPFAM" id="SSF57903">
    <property type="entry name" value="FYVE/PHD zinc finger"/>
    <property type="match status" value="1"/>
</dbReference>
<feature type="compositionally biased region" description="Low complexity" evidence="9">
    <location>
        <begin position="251"/>
        <end position="260"/>
    </location>
</feature>
<dbReference type="Pfam" id="PF07744">
    <property type="entry name" value="SPOC"/>
    <property type="match status" value="1"/>
</dbReference>
<dbReference type="PROSITE" id="PS01359">
    <property type="entry name" value="ZF_PHD_1"/>
    <property type="match status" value="1"/>
</dbReference>
<feature type="compositionally biased region" description="Low complexity" evidence="9">
    <location>
        <begin position="944"/>
        <end position="955"/>
    </location>
</feature>
<evidence type="ECO:0000256" key="5">
    <source>
        <dbReference type="ARBA" id="ARBA00022771"/>
    </source>
</evidence>
<dbReference type="PANTHER" id="PTHR11477">
    <property type="entry name" value="TRANSCRIPTION FACTOR S-II ZINC FINGER DOMAIN-CONTAINING PROTEIN"/>
    <property type="match status" value="1"/>
</dbReference>
<dbReference type="InterPro" id="IPR019787">
    <property type="entry name" value="Znf_PHD-finger"/>
</dbReference>
<evidence type="ECO:0000256" key="9">
    <source>
        <dbReference type="SAM" id="MobiDB-lite"/>
    </source>
</evidence>
<feature type="compositionally biased region" description="Basic residues" evidence="9">
    <location>
        <begin position="183"/>
        <end position="196"/>
    </location>
</feature>
<dbReference type="Gene3D" id="3.30.40.10">
    <property type="entry name" value="Zinc/RING finger domain, C3HC4 (zinc finger)"/>
    <property type="match status" value="1"/>
</dbReference>
<dbReference type="InterPro" id="IPR012921">
    <property type="entry name" value="SPOC_C"/>
</dbReference>
<feature type="compositionally biased region" description="Pro residues" evidence="9">
    <location>
        <begin position="933"/>
        <end position="943"/>
    </location>
</feature>
<evidence type="ECO:0000313" key="13">
    <source>
        <dbReference type="Proteomes" id="UP000310158"/>
    </source>
</evidence>
<feature type="compositionally biased region" description="Basic and acidic residues" evidence="9">
    <location>
        <begin position="1034"/>
        <end position="1043"/>
    </location>
</feature>
<evidence type="ECO:0000256" key="3">
    <source>
        <dbReference type="ARBA" id="ARBA00021616"/>
    </source>
</evidence>
<dbReference type="GO" id="GO:0006368">
    <property type="term" value="P:transcription elongation by RNA polymerase II"/>
    <property type="evidence" value="ECO:0007669"/>
    <property type="project" value="TreeGrafter"/>
</dbReference>
<feature type="compositionally biased region" description="Acidic residues" evidence="9">
    <location>
        <begin position="169"/>
        <end position="178"/>
    </location>
</feature>
<dbReference type="EMBL" id="SGPL01000097">
    <property type="protein sequence ID" value="THH17772.1"/>
    <property type="molecule type" value="Genomic_DNA"/>
</dbReference>
<keyword evidence="8" id="KW-0175">Coiled coil</keyword>
<dbReference type="PROSITE" id="PS50016">
    <property type="entry name" value="ZF_PHD_2"/>
    <property type="match status" value="1"/>
</dbReference>
<dbReference type="CDD" id="cd21538">
    <property type="entry name" value="SPOC_TFIIS"/>
    <property type="match status" value="1"/>
</dbReference>
<feature type="coiled-coil region" evidence="8">
    <location>
        <begin position="419"/>
        <end position="446"/>
    </location>
</feature>
<evidence type="ECO:0000259" key="11">
    <source>
        <dbReference type="PROSITE" id="PS51321"/>
    </source>
</evidence>
<evidence type="ECO:0000256" key="1">
    <source>
        <dbReference type="ARBA" id="ARBA00002311"/>
    </source>
</evidence>
<feature type="region of interest" description="Disordered" evidence="9">
    <location>
        <begin position="1"/>
        <end position="52"/>
    </location>
</feature>
<dbReference type="GO" id="GO:0006362">
    <property type="term" value="P:transcription elongation by RNA polymerase I"/>
    <property type="evidence" value="ECO:0007669"/>
    <property type="project" value="TreeGrafter"/>
</dbReference>
<feature type="compositionally biased region" description="Polar residues" evidence="9">
    <location>
        <begin position="1"/>
        <end position="13"/>
    </location>
</feature>
<dbReference type="InterPro" id="IPR003618">
    <property type="entry name" value="TFIIS_cen_dom"/>
</dbReference>
<dbReference type="InterPro" id="IPR036575">
    <property type="entry name" value="TFIIS_cen_dom_sf"/>
</dbReference>
<feature type="domain" description="PHD-type" evidence="10">
    <location>
        <begin position="60"/>
        <end position="110"/>
    </location>
</feature>
<gene>
    <name evidence="12" type="ORF">EW146_g3089</name>
</gene>
<dbReference type="GO" id="GO:0000977">
    <property type="term" value="F:RNA polymerase II transcription regulatory region sequence-specific DNA binding"/>
    <property type="evidence" value="ECO:0007669"/>
    <property type="project" value="TreeGrafter"/>
</dbReference>
<dbReference type="SMART" id="SM00510">
    <property type="entry name" value="TFS2M"/>
    <property type="match status" value="1"/>
</dbReference>
<keyword evidence="13" id="KW-1185">Reference proteome</keyword>
<evidence type="ECO:0000256" key="8">
    <source>
        <dbReference type="SAM" id="Coils"/>
    </source>
</evidence>
<comment type="caution">
    <text evidence="12">The sequence shown here is derived from an EMBL/GenBank/DDBJ whole genome shotgun (WGS) entry which is preliminary data.</text>
</comment>
<feature type="compositionally biased region" description="Pro residues" evidence="9">
    <location>
        <begin position="838"/>
        <end position="856"/>
    </location>
</feature>